<comment type="caution">
    <text evidence="2">The sequence shown here is derived from an EMBL/GenBank/DDBJ whole genome shotgun (WGS) entry which is preliminary data.</text>
</comment>
<name>A0A7J7CWP1_TRIWF</name>
<evidence type="ECO:0000313" key="2">
    <source>
        <dbReference type="EMBL" id="KAF5738535.1"/>
    </source>
</evidence>
<dbReference type="Proteomes" id="UP000593562">
    <property type="component" value="Unassembled WGS sequence"/>
</dbReference>
<reference evidence="2 3" key="1">
    <citation type="journal article" date="2020" name="Nat. Commun.">
        <title>Genome of Tripterygium wilfordii and identification of cytochrome P450 involved in triptolide biosynthesis.</title>
        <authorList>
            <person name="Tu L."/>
            <person name="Su P."/>
            <person name="Zhang Z."/>
            <person name="Gao L."/>
            <person name="Wang J."/>
            <person name="Hu T."/>
            <person name="Zhou J."/>
            <person name="Zhang Y."/>
            <person name="Zhao Y."/>
            <person name="Liu Y."/>
            <person name="Song Y."/>
            <person name="Tong Y."/>
            <person name="Lu Y."/>
            <person name="Yang J."/>
            <person name="Xu C."/>
            <person name="Jia M."/>
            <person name="Peters R.J."/>
            <person name="Huang L."/>
            <person name="Gao W."/>
        </authorList>
    </citation>
    <scope>NUCLEOTIDE SEQUENCE [LARGE SCALE GENOMIC DNA]</scope>
    <source>
        <strain evidence="3">cv. XIE 37</strain>
        <tissue evidence="2">Leaf</tissue>
    </source>
</reference>
<accession>A0A7J7CWP1</accession>
<dbReference type="AlphaFoldDB" id="A0A7J7CWP1"/>
<evidence type="ECO:0000256" key="1">
    <source>
        <dbReference type="SAM" id="Coils"/>
    </source>
</evidence>
<gene>
    <name evidence="2" type="ORF">HS088_TW13G01435</name>
</gene>
<keyword evidence="1" id="KW-0175">Coiled coil</keyword>
<proteinExistence type="predicted"/>
<dbReference type="EMBL" id="JAAARO010000013">
    <property type="protein sequence ID" value="KAF5738535.1"/>
    <property type="molecule type" value="Genomic_DNA"/>
</dbReference>
<protein>
    <submittedName>
        <fullName evidence="2">Uncharacterized protein</fullName>
    </submittedName>
</protein>
<dbReference type="PANTHER" id="PTHR37226:SF4">
    <property type="entry name" value="GOLGIN FAMILY A PROTEIN"/>
    <property type="match status" value="1"/>
</dbReference>
<feature type="coiled-coil region" evidence="1">
    <location>
        <begin position="167"/>
        <end position="194"/>
    </location>
</feature>
<evidence type="ECO:0000313" key="3">
    <source>
        <dbReference type="Proteomes" id="UP000593562"/>
    </source>
</evidence>
<organism evidence="2 3">
    <name type="scientific">Tripterygium wilfordii</name>
    <name type="common">Thunder God vine</name>
    <dbReference type="NCBI Taxonomy" id="458696"/>
    <lineage>
        <taxon>Eukaryota</taxon>
        <taxon>Viridiplantae</taxon>
        <taxon>Streptophyta</taxon>
        <taxon>Embryophyta</taxon>
        <taxon>Tracheophyta</taxon>
        <taxon>Spermatophyta</taxon>
        <taxon>Magnoliopsida</taxon>
        <taxon>eudicotyledons</taxon>
        <taxon>Gunneridae</taxon>
        <taxon>Pentapetalae</taxon>
        <taxon>rosids</taxon>
        <taxon>fabids</taxon>
        <taxon>Celastrales</taxon>
        <taxon>Celastraceae</taxon>
        <taxon>Tripterygium</taxon>
    </lineage>
</organism>
<sequence>MGSCGSKCTSEEYNKVVVRGLREKIRLLQGEIKGIMIEREREIRAYEGDTLVFAFKEAEWKQEKKRLKGEIKTLKKVLEEKEDKIREIEVVGERSNKESDGVEDDDQCQWQLQLEQMREERVWRDEAVEKWKQLYLAIKTELDDLLQRTHIHHGAFLGDRLHWSGEEEEMKRELKAKEAAVEALKARLASMEKEEYKRAREVDILRQSLRIVSHKKISQLPAKLYMC</sequence>
<dbReference type="FunCoup" id="A0A7J7CWP1">
    <property type="interactions" value="71"/>
</dbReference>
<feature type="coiled-coil region" evidence="1">
    <location>
        <begin position="57"/>
        <end position="98"/>
    </location>
</feature>
<dbReference type="InParanoid" id="A0A7J7CWP1"/>
<dbReference type="OrthoDB" id="1869333at2759"/>
<keyword evidence="3" id="KW-1185">Reference proteome</keyword>
<dbReference type="PANTHER" id="PTHR37226">
    <property type="entry name" value="GOLGIN FAMILY A PROTEIN"/>
    <property type="match status" value="1"/>
</dbReference>